<evidence type="ECO:0000256" key="1">
    <source>
        <dbReference type="SAM" id="Coils"/>
    </source>
</evidence>
<organism evidence="3 4">
    <name type="scientific">Actinomadura gamaensis</name>
    <dbReference type="NCBI Taxonomy" id="1763541"/>
    <lineage>
        <taxon>Bacteria</taxon>
        <taxon>Bacillati</taxon>
        <taxon>Actinomycetota</taxon>
        <taxon>Actinomycetes</taxon>
        <taxon>Streptosporangiales</taxon>
        <taxon>Thermomonosporaceae</taxon>
        <taxon>Actinomadura</taxon>
    </lineage>
</organism>
<keyword evidence="4" id="KW-1185">Reference proteome</keyword>
<gene>
    <name evidence="3" type="ORF">ACFPCY_17740</name>
</gene>
<protein>
    <submittedName>
        <fullName evidence="3">Uncharacterized protein</fullName>
    </submittedName>
</protein>
<evidence type="ECO:0000313" key="3">
    <source>
        <dbReference type="EMBL" id="MFC4909169.1"/>
    </source>
</evidence>
<dbReference type="EMBL" id="JBHSIT010000005">
    <property type="protein sequence ID" value="MFC4909169.1"/>
    <property type="molecule type" value="Genomic_DNA"/>
</dbReference>
<comment type="caution">
    <text evidence="3">The sequence shown here is derived from an EMBL/GenBank/DDBJ whole genome shotgun (WGS) entry which is preliminary data.</text>
</comment>
<keyword evidence="1" id="KW-0175">Coiled coil</keyword>
<reference evidence="4" key="1">
    <citation type="journal article" date="2019" name="Int. J. Syst. Evol. Microbiol.">
        <title>The Global Catalogue of Microorganisms (GCM) 10K type strain sequencing project: providing services to taxonomists for standard genome sequencing and annotation.</title>
        <authorList>
            <consortium name="The Broad Institute Genomics Platform"/>
            <consortium name="The Broad Institute Genome Sequencing Center for Infectious Disease"/>
            <person name="Wu L."/>
            <person name="Ma J."/>
        </authorList>
    </citation>
    <scope>NUCLEOTIDE SEQUENCE [LARGE SCALE GENOMIC DNA]</scope>
    <source>
        <strain evidence="4">KLKA75</strain>
    </source>
</reference>
<name>A0ABV9TZZ5_9ACTN</name>
<accession>A0ABV9TZZ5</accession>
<feature type="coiled-coil region" evidence="1">
    <location>
        <begin position="183"/>
        <end position="355"/>
    </location>
</feature>
<dbReference type="Proteomes" id="UP001595872">
    <property type="component" value="Unassembled WGS sequence"/>
</dbReference>
<sequence length="395" mass="44748">MKIPGKPSEGWPHRRRRDEKNPLPAPPNGPPSSVYDFGGGLVGKQPAGPEEEPRISVFSDRTVWNMGDGTKPRVVPVSKAPHLPIPSELDSAATTFDNTMKALFSLAGLTQSEVGELVRWSPDTVKRRIMPLKRRDQLEPLDRGERLMSDTELTDMIRKIEEHVEKHIKENGPRDEKAQAEAQAKARAQLRELTDKARALLTELRTEARSYRAVAKRLTKHAGSLLAHCQSLMQQIIRLKAENDSLRRQLAAMKQQLAAQGLDQQAVDDTPQVRELRERLRVNRRALQRVIDQQKQNLEDLVEDAQRLIGFAQAAETYLGRLLRENIEPSPRELRERLEVGGRALQEAIEQQEQNFRDLVECALGFIGVVHEVEDYLGRLLGEDIEPPDDEPEQD</sequence>
<dbReference type="RefSeq" id="WP_378256483.1">
    <property type="nucleotide sequence ID" value="NZ_JBHSIT010000005.1"/>
</dbReference>
<evidence type="ECO:0000256" key="2">
    <source>
        <dbReference type="SAM" id="MobiDB-lite"/>
    </source>
</evidence>
<proteinExistence type="predicted"/>
<evidence type="ECO:0000313" key="4">
    <source>
        <dbReference type="Proteomes" id="UP001595872"/>
    </source>
</evidence>
<feature type="region of interest" description="Disordered" evidence="2">
    <location>
        <begin position="1"/>
        <end position="54"/>
    </location>
</feature>